<sequence>MIFKPTIQLYSNTTNNTARPTGIVGEPVTVSVMLQNPLHISIPLHDVYLLWSFKKSSGATSQLICNEMMQETTESPIQTQHLNSVMLKPDCIQEVILCITPKSVGELHILGIAYQMSNPAAQQSAEPSNATPNIVSVPGKQVFSVKRPRPKSTKDKVSQDLHDRRLEINVFESAPSLQIMFRDLSSEMLCGELQHVTLEFKNTGNTALTALYVASTAPELFSLGGTSSQRSGGHQVTQISFPNNMAAQLSPGQSHTVPMWLRAPDTKGTANLEMLFYYENANGSSNPRYRLVRHSWKLTVLSSIHLTTTALRSSAAGQTGTKEILNLTLSVKNCNQVHDQLMTEISLLQISLASEAWQLSKRVVVPEDVTLQAQEVVHFVAKVQRQEETGEKRSIFSDVTLNHNQKPTGSLSERPYIDFYNHHLARKTKDSADGPDISTHQLDPSASVAGSRGVKDSSVKDMEAALRVEAALILMWKACVTDGGGKKRTAVGQHHVMVKKVGTPITWPPETVGPLQEQELMGPLRMFGPDDTSYSSPGASEKYAPLETLQKLVTYSIWHPPRIMHDFKQSRLCVVPVRLTLQNCSDSCLVIKVNTLGNSSSASSANKSRLCSPHSSGSFQWVGLVGAWLEVGPHKSESICLSAAVGSPGTYDLGSRLEVLCRSPGAPEVDAVSQSWHIESACIVSSSPPSDS</sequence>
<gene>
    <name evidence="6" type="ORF">B7P43_G06523</name>
</gene>
<organism evidence="6 7">
    <name type="scientific">Cryptotermes secundus</name>
    <dbReference type="NCBI Taxonomy" id="105785"/>
    <lineage>
        <taxon>Eukaryota</taxon>
        <taxon>Metazoa</taxon>
        <taxon>Ecdysozoa</taxon>
        <taxon>Arthropoda</taxon>
        <taxon>Hexapoda</taxon>
        <taxon>Insecta</taxon>
        <taxon>Pterygota</taxon>
        <taxon>Neoptera</taxon>
        <taxon>Polyneoptera</taxon>
        <taxon>Dictyoptera</taxon>
        <taxon>Blattodea</taxon>
        <taxon>Blattoidea</taxon>
        <taxon>Termitoidae</taxon>
        <taxon>Kalotermitidae</taxon>
        <taxon>Cryptotermitinae</taxon>
        <taxon>Cryptotermes</taxon>
    </lineage>
</organism>
<dbReference type="InterPro" id="IPR058541">
    <property type="entry name" value="Ig_TPPC8_1st"/>
</dbReference>
<evidence type="ECO:0008006" key="8">
    <source>
        <dbReference type="Google" id="ProtNLM"/>
    </source>
</evidence>
<proteinExistence type="predicted"/>
<dbReference type="AlphaFoldDB" id="A0A2J7RHF9"/>
<evidence type="ECO:0000259" key="2">
    <source>
        <dbReference type="Pfam" id="PF24542"/>
    </source>
</evidence>
<feature type="domain" description="TPPC8 second Ig-like" evidence="3">
    <location>
        <begin position="190"/>
        <end position="226"/>
    </location>
</feature>
<comment type="caution">
    <text evidence="6">The sequence shown here is derived from an EMBL/GenBank/DDBJ whole genome shotgun (WGS) entry which is preliminary data.</text>
</comment>
<dbReference type="STRING" id="105785.A0A2J7RHF9"/>
<dbReference type="PANTHER" id="PTHR12975">
    <property type="entry name" value="TRANSPORT PROTEIN TRAPP"/>
    <property type="match status" value="1"/>
</dbReference>
<feature type="domain" description="TPPC8 second Ig-like" evidence="3">
    <location>
        <begin position="232"/>
        <end position="292"/>
    </location>
</feature>
<dbReference type="InterPro" id="IPR057651">
    <property type="entry name" value="Ig_TPPC8_C"/>
</dbReference>
<feature type="domain" description="TPPC8 C-terminal Ig-like" evidence="2">
    <location>
        <begin position="552"/>
        <end position="662"/>
    </location>
</feature>
<keyword evidence="7" id="KW-1185">Reference proteome</keyword>
<dbReference type="Pfam" id="PF24542">
    <property type="entry name" value="Ig_TPPC8_C"/>
    <property type="match status" value="1"/>
</dbReference>
<reference evidence="6 7" key="1">
    <citation type="submission" date="2017-12" db="EMBL/GenBank/DDBJ databases">
        <title>Hemimetabolous genomes reveal molecular basis of termite eusociality.</title>
        <authorList>
            <person name="Harrison M.C."/>
            <person name="Jongepier E."/>
            <person name="Robertson H.M."/>
            <person name="Arning N."/>
            <person name="Bitard-Feildel T."/>
            <person name="Chao H."/>
            <person name="Childers C.P."/>
            <person name="Dinh H."/>
            <person name="Doddapaneni H."/>
            <person name="Dugan S."/>
            <person name="Gowin J."/>
            <person name="Greiner C."/>
            <person name="Han Y."/>
            <person name="Hu H."/>
            <person name="Hughes D.S.T."/>
            <person name="Huylmans A.-K."/>
            <person name="Kemena C."/>
            <person name="Kremer L.P.M."/>
            <person name="Lee S.L."/>
            <person name="Lopez-Ezquerra A."/>
            <person name="Mallet L."/>
            <person name="Monroy-Kuhn J.M."/>
            <person name="Moser A."/>
            <person name="Murali S.C."/>
            <person name="Muzny D.M."/>
            <person name="Otani S."/>
            <person name="Piulachs M.-D."/>
            <person name="Poelchau M."/>
            <person name="Qu J."/>
            <person name="Schaub F."/>
            <person name="Wada-Katsumata A."/>
            <person name="Worley K.C."/>
            <person name="Xie Q."/>
            <person name="Ylla G."/>
            <person name="Poulsen M."/>
            <person name="Gibbs R.A."/>
            <person name="Schal C."/>
            <person name="Richards S."/>
            <person name="Belles X."/>
            <person name="Korb J."/>
            <person name="Bornberg-Bauer E."/>
        </authorList>
    </citation>
    <scope>NUCLEOTIDE SEQUENCE [LARGE SCALE GENOMIC DNA]</scope>
    <source>
        <tissue evidence="6">Whole body</tissue>
    </source>
</reference>
<dbReference type="Pfam" id="PF24546">
    <property type="entry name" value="Ig_TPPC8_3rd"/>
    <property type="match status" value="1"/>
</dbReference>
<dbReference type="GO" id="GO:1990072">
    <property type="term" value="C:TRAPPIII protein complex"/>
    <property type="evidence" value="ECO:0007669"/>
    <property type="project" value="TreeGrafter"/>
</dbReference>
<evidence type="ECO:0000256" key="1">
    <source>
        <dbReference type="SAM" id="MobiDB-lite"/>
    </source>
</evidence>
<dbReference type="InterPro" id="IPR024420">
    <property type="entry name" value="TRAPP_III_complex_Trs85"/>
</dbReference>
<name>A0A2J7RHF9_9NEOP</name>
<evidence type="ECO:0000259" key="4">
    <source>
        <dbReference type="Pfam" id="PF24545"/>
    </source>
</evidence>
<dbReference type="OrthoDB" id="203724at2759"/>
<evidence type="ECO:0000259" key="3">
    <source>
        <dbReference type="Pfam" id="PF24544"/>
    </source>
</evidence>
<dbReference type="InterPro" id="IPR058538">
    <property type="entry name" value="Ig_TPPC8_2nd"/>
</dbReference>
<dbReference type="EMBL" id="NEVH01003743">
    <property type="protein sequence ID" value="PNF40272.1"/>
    <property type="molecule type" value="Genomic_DNA"/>
</dbReference>
<dbReference type="InterPro" id="IPR058540">
    <property type="entry name" value="Ig_TPPC8_3rd"/>
</dbReference>
<feature type="region of interest" description="Disordered" evidence="1">
    <location>
        <begin position="428"/>
        <end position="455"/>
    </location>
</feature>
<feature type="domain" description="TPPC8 first Ig-like" evidence="4">
    <location>
        <begin position="1"/>
        <end position="189"/>
    </location>
</feature>
<dbReference type="Pfam" id="PF24545">
    <property type="entry name" value="Ig_TPPC8_1st"/>
    <property type="match status" value="1"/>
</dbReference>
<evidence type="ECO:0000313" key="7">
    <source>
        <dbReference type="Proteomes" id="UP000235965"/>
    </source>
</evidence>
<dbReference type="Pfam" id="PF24544">
    <property type="entry name" value="Ig_TPPC8_2nd"/>
    <property type="match status" value="2"/>
</dbReference>
<protein>
    <recommendedName>
        <fullName evidence="8">Trafficking protein particle complex subunit 8-like</fullName>
    </recommendedName>
</protein>
<evidence type="ECO:0000259" key="5">
    <source>
        <dbReference type="Pfam" id="PF24546"/>
    </source>
</evidence>
<dbReference type="InParanoid" id="A0A2J7RHF9"/>
<dbReference type="Proteomes" id="UP000235965">
    <property type="component" value="Unassembled WGS sequence"/>
</dbReference>
<feature type="domain" description="TPPC8 third Ig-like" evidence="5">
    <location>
        <begin position="295"/>
        <end position="496"/>
    </location>
</feature>
<evidence type="ECO:0000313" key="6">
    <source>
        <dbReference type="EMBL" id="PNF40272.1"/>
    </source>
</evidence>
<dbReference type="PANTHER" id="PTHR12975:SF6">
    <property type="entry name" value="TRAFFICKING PROTEIN PARTICLE COMPLEX SUBUNIT 8"/>
    <property type="match status" value="1"/>
</dbReference>
<accession>A0A2J7RHF9</accession>